<feature type="region of interest" description="Disordered" evidence="4">
    <location>
        <begin position="167"/>
        <end position="200"/>
    </location>
</feature>
<feature type="region of interest" description="Disordered" evidence="4">
    <location>
        <begin position="35"/>
        <end position="79"/>
    </location>
</feature>
<gene>
    <name evidence="5" type="ORF">BD310DRAFT_945585</name>
</gene>
<dbReference type="AlphaFoldDB" id="A0A4Q9Q6D1"/>
<evidence type="ECO:0000313" key="6">
    <source>
        <dbReference type="Proteomes" id="UP000292082"/>
    </source>
</evidence>
<reference evidence="5 6" key="1">
    <citation type="submission" date="2019-01" db="EMBL/GenBank/DDBJ databases">
        <title>Draft genome sequences of three monokaryotic isolates of the white-rot basidiomycete fungus Dichomitus squalens.</title>
        <authorList>
            <consortium name="DOE Joint Genome Institute"/>
            <person name="Lopez S.C."/>
            <person name="Andreopoulos B."/>
            <person name="Pangilinan J."/>
            <person name="Lipzen A."/>
            <person name="Riley R."/>
            <person name="Ahrendt S."/>
            <person name="Ng V."/>
            <person name="Barry K."/>
            <person name="Daum C."/>
            <person name="Grigoriev I.V."/>
            <person name="Hilden K.S."/>
            <person name="Makela M.R."/>
            <person name="de Vries R.P."/>
        </authorList>
    </citation>
    <scope>NUCLEOTIDE SEQUENCE [LARGE SCALE GENOMIC DNA]</scope>
    <source>
        <strain evidence="5 6">CBS 464.89</strain>
    </source>
</reference>
<accession>A0A4Q9Q6D1</accession>
<comment type="function">
    <text evidence="1">Required for respiratory activity and maintenance and expression of the mitochondrial genome.</text>
</comment>
<feature type="compositionally biased region" description="Basic and acidic residues" evidence="4">
    <location>
        <begin position="167"/>
        <end position="194"/>
    </location>
</feature>
<proteinExistence type="inferred from homology"/>
<evidence type="ECO:0000256" key="3">
    <source>
        <dbReference type="ARBA" id="ARBA00013566"/>
    </source>
</evidence>
<evidence type="ECO:0000256" key="4">
    <source>
        <dbReference type="SAM" id="MobiDB-lite"/>
    </source>
</evidence>
<protein>
    <recommendedName>
        <fullName evidence="3">Required for respiratory growth protein 9, mitochondrial</fullName>
    </recommendedName>
</protein>
<evidence type="ECO:0000256" key="2">
    <source>
        <dbReference type="ARBA" id="ARBA00010895"/>
    </source>
</evidence>
<dbReference type="PANTHER" id="PTHR13475:SF3">
    <property type="entry name" value="NEUGRIN"/>
    <property type="match status" value="1"/>
</dbReference>
<evidence type="ECO:0000313" key="5">
    <source>
        <dbReference type="EMBL" id="TBU62700.1"/>
    </source>
</evidence>
<organism evidence="5 6">
    <name type="scientific">Dichomitus squalens</name>
    <dbReference type="NCBI Taxonomy" id="114155"/>
    <lineage>
        <taxon>Eukaryota</taxon>
        <taxon>Fungi</taxon>
        <taxon>Dikarya</taxon>
        <taxon>Basidiomycota</taxon>
        <taxon>Agaricomycotina</taxon>
        <taxon>Agaricomycetes</taxon>
        <taxon>Polyporales</taxon>
        <taxon>Polyporaceae</taxon>
        <taxon>Dichomitus</taxon>
    </lineage>
</organism>
<dbReference type="OMA" id="TMKRKFP"/>
<dbReference type="Proteomes" id="UP000292082">
    <property type="component" value="Unassembled WGS sequence"/>
</dbReference>
<name>A0A4Q9Q6D1_9APHY</name>
<dbReference type="EMBL" id="ML145092">
    <property type="protein sequence ID" value="TBU62700.1"/>
    <property type="molecule type" value="Genomic_DNA"/>
</dbReference>
<sequence>MLAAALRSGVPAKSPARYTLINLYTTVANLTRKQWRTGGHPAPKSLGHTPPEADDADADEPSRPISHRPHPLKPEFQPTPHEFRAYRETMKKKFPEGWAPPRKISREAMVSLRHLHQMDPETFSTPILADKFRISKEAVRRILKGKWEPTREERARLAERERVGRARFREERRAEEMRKHESIERESGRERAPRDGFTLT</sequence>
<dbReference type="Pfam" id="PF06413">
    <property type="entry name" value="Neugrin"/>
    <property type="match status" value="1"/>
</dbReference>
<evidence type="ECO:0000256" key="1">
    <source>
        <dbReference type="ARBA" id="ARBA00003548"/>
    </source>
</evidence>
<dbReference type="GO" id="GO:0005634">
    <property type="term" value="C:nucleus"/>
    <property type="evidence" value="ECO:0007669"/>
    <property type="project" value="TreeGrafter"/>
</dbReference>
<keyword evidence="6" id="KW-1185">Reference proteome</keyword>
<dbReference type="PANTHER" id="PTHR13475">
    <property type="entry name" value="NEUGRIN"/>
    <property type="match status" value="1"/>
</dbReference>
<comment type="similarity">
    <text evidence="2">Belongs to the RRG9 family.</text>
</comment>
<dbReference type="InterPro" id="IPR010487">
    <property type="entry name" value="NGRN/Rrg9"/>
</dbReference>